<keyword evidence="2" id="KW-0805">Transcription regulation</keyword>
<dbReference type="InterPro" id="IPR001005">
    <property type="entry name" value="SANT/Myb"/>
</dbReference>
<keyword evidence="3" id="KW-0804">Transcription</keyword>
<dbReference type="InterPro" id="IPR017884">
    <property type="entry name" value="SANT_dom"/>
</dbReference>
<dbReference type="GO" id="GO:0005634">
    <property type="term" value="C:nucleus"/>
    <property type="evidence" value="ECO:0007669"/>
    <property type="project" value="UniProtKB-SubCell"/>
</dbReference>
<dbReference type="CDD" id="cd11661">
    <property type="entry name" value="SANT_MTA3_like"/>
    <property type="match status" value="1"/>
</dbReference>
<dbReference type="OMA" id="MPMPHIK"/>
<evidence type="ECO:0000256" key="2">
    <source>
        <dbReference type="ARBA" id="ARBA00023015"/>
    </source>
</evidence>
<dbReference type="PROSITE" id="PS51293">
    <property type="entry name" value="SANT"/>
    <property type="match status" value="1"/>
</dbReference>
<evidence type="ECO:0000313" key="5">
    <source>
        <dbReference type="Proteomes" id="UP000515146"/>
    </source>
</evidence>
<dbReference type="SMART" id="SM00717">
    <property type="entry name" value="SANT"/>
    <property type="match status" value="1"/>
</dbReference>
<dbReference type="CTD" id="46156"/>
<dbReference type="FunFam" id="1.10.10.60:FF:000052">
    <property type="entry name" value="Arginine-glutamic acid dipeptide (RE) repeats"/>
    <property type="match status" value="1"/>
</dbReference>
<sequence length="1473" mass="161061">MPEKCESLEELRWMPGLEECDLKMYLRAARSMAAFAGMCDGGSAEDGCLAASRDDTTINALQLLHESNYDTGKALQALVKSPVPKGIDKKWTEEEQKRFVKGLRLYGKNFFKIRKELLSHKETPDLVEYYYLWKKTPQAASARPHRRHRRCVLRRIRTQNNNNNNPNVQNKSTSNKDNDNVAASSASEDEADQTDDSDSQINSDLACSNCNTIAKELHQTGKDRSLLCNECRSYLKRYGDHRPIGSNKSSTTTTTDSINKSTSSNLHTNNNNNNNCNSNNKMDDEQFSTTASQLSNGKPNLRVRRNKSDKNSKFELNRGNSKSSENSSPERNSDANPLEIETTNGDATSVTITGTGNDNENKKIDPILNISNKKRHYSSVNNNNDNFNGCDGNNQQQESNDEQLDNDIKRKKLSSSLDDDDDGLDSDQSKPDESAINLNEDVNKIIEKIKDSSPENDSHDNDDDDDDDNNSTTAKIAKSEYREKDNADGTSVTDVSAKLESIESKNDLDTKDSDETKFSDRIREDDDQIMIKTTKDDSNDDGHLDSQQKSESSAEPLSSDHSDAKPMIKDEPPYSPPQDLSSSSSRQEKPCLAEQQNPSVPFSTISMIRGSSSPTVASTISSIIKKEDNVTAVNYSTTNTVNLSSTSASTKLSPPSSSSISPSPNHHPAHHSLHPGGPPPLPPPIPPTSSSFNFHSSLPPMPPIPSDRSQFPYLVPPLNFSSPHQHDPISMKSISEKDSANVGQSNESLKGSRDEKQRDGQETGSGKSGNSSNKNESGRRLPSPRTSVPSSTAPTFPSLGNFNELQMDEMSMYLANNNSLHFPTVPPFMTSPNDPFLLSHPNFPGLPPGSDRLPFNPLMNYPPGFPHGLPGLPFMPPWPQYAAATRLPQGAFPSSFLPPPPGSNSSGNIGGPGSSAAASHSPHSQMSSKSKSPITSQSSSHHGSSSHLPSNKSSHDNKDVFDPRRDFYQHDEEDFDSSYLPRGPSPEPKIEDSECHRSHSAIFLRHWNRGEYNSCARTDLTFKPAPESHLSRRREERARKAAEKEREEHKKSAEKSAAEMKSNHGSNQPGMVGDNSHLGSMGGRRTPRNFDTPALRQLGEYARPHTAYSPFSHPSLGHPMNPMNPNLPLSLHSSAGGPSGQIDQMALAQLMLKERMEAEEKQKMMEKQKEMEQMKSRSQSQTPQHNQQPQQPPPSMPSTSSGSLFDPHLLDMQRRLAQSTAPSMPNSTMANHSNTSSANAAMSLAGANPGLNPFMLFSPNDREIQQMAAAADAARFQANADRLGSLSADHIFRLQMGLANPDSLHPGASGPGNSGPGSSFQHPSLHPSSASAQNAAAAAAAEQAAAAQAALANAAAIGMPGSQFDPASLHAAAAAAAAAGHNLLQSGAYPSRPGSIMPRPSELSQQSSLYRSFEDQLNHQFSAQALSAQSQALQHEQFQRQMLMERERLIVHQHQILHEEFLRQREAASRRPM</sequence>
<dbReference type="Gene3D" id="4.10.1240.50">
    <property type="match status" value="1"/>
</dbReference>
<keyword evidence="4" id="KW-0539">Nucleus</keyword>
<evidence type="ECO:0000256" key="4">
    <source>
        <dbReference type="ARBA" id="ARBA00023242"/>
    </source>
</evidence>
<dbReference type="InParanoid" id="A0A6P6Y2T9"/>
<dbReference type="InterPro" id="IPR009057">
    <property type="entry name" value="Homeodomain-like_sf"/>
</dbReference>
<organism evidence="5 6">
    <name type="scientific">Dermatophagoides pteronyssinus</name>
    <name type="common">European house dust mite</name>
    <dbReference type="NCBI Taxonomy" id="6956"/>
    <lineage>
        <taxon>Eukaryota</taxon>
        <taxon>Metazoa</taxon>
        <taxon>Ecdysozoa</taxon>
        <taxon>Arthropoda</taxon>
        <taxon>Chelicerata</taxon>
        <taxon>Arachnida</taxon>
        <taxon>Acari</taxon>
        <taxon>Acariformes</taxon>
        <taxon>Sarcoptiformes</taxon>
        <taxon>Astigmata</taxon>
        <taxon>Psoroptidia</taxon>
        <taxon>Analgoidea</taxon>
        <taxon>Pyroglyphidae</taxon>
        <taxon>Dermatophagoidinae</taxon>
        <taxon>Dermatophagoides</taxon>
    </lineage>
</organism>
<evidence type="ECO:0000256" key="1">
    <source>
        <dbReference type="ARBA" id="ARBA00004123"/>
    </source>
</evidence>
<reference evidence="6" key="1">
    <citation type="submission" date="2025-08" db="UniProtKB">
        <authorList>
            <consortium name="RefSeq"/>
        </authorList>
    </citation>
    <scope>IDENTIFICATION</scope>
    <source>
        <strain evidence="6">Airmid</strain>
    </source>
</reference>
<proteinExistence type="predicted"/>
<dbReference type="SUPFAM" id="SSF57716">
    <property type="entry name" value="Glucocorticoid receptor-like (DNA-binding domain)"/>
    <property type="match status" value="1"/>
</dbReference>
<dbReference type="KEGG" id="dpte:113793713"/>
<dbReference type="PROSITE" id="PS51156">
    <property type="entry name" value="ELM2"/>
    <property type="match status" value="1"/>
</dbReference>
<dbReference type="GO" id="GO:0008270">
    <property type="term" value="F:zinc ion binding"/>
    <property type="evidence" value="ECO:0007669"/>
    <property type="project" value="UniProtKB-KW"/>
</dbReference>
<protein>
    <submittedName>
        <fullName evidence="6">Arginine-glutamic acid dipeptide repeats protein-like isoform X1</fullName>
    </submittedName>
</protein>
<dbReference type="PROSITE" id="PS50114">
    <property type="entry name" value="GATA_ZN_FINGER_2"/>
    <property type="match status" value="1"/>
</dbReference>
<evidence type="ECO:0000256" key="3">
    <source>
        <dbReference type="ARBA" id="ARBA00023163"/>
    </source>
</evidence>
<dbReference type="RefSeq" id="XP_027199575.1">
    <property type="nucleotide sequence ID" value="XM_027343774.1"/>
</dbReference>
<evidence type="ECO:0000313" key="6">
    <source>
        <dbReference type="RefSeq" id="XP_027199575.1"/>
    </source>
</evidence>
<dbReference type="PANTHER" id="PTHR13859:SF11">
    <property type="entry name" value="GRUNGE, ISOFORM J"/>
    <property type="match status" value="1"/>
</dbReference>
<comment type="subcellular location">
    <subcellularLocation>
        <location evidence="1">Nucleus</location>
    </subcellularLocation>
</comment>
<keyword evidence="5" id="KW-1185">Reference proteome</keyword>
<dbReference type="InterPro" id="IPR013088">
    <property type="entry name" value="Znf_NHR/GATA"/>
</dbReference>
<dbReference type="InterPro" id="IPR000679">
    <property type="entry name" value="Znf_GATA"/>
</dbReference>
<dbReference type="GO" id="GO:0003714">
    <property type="term" value="F:transcription corepressor activity"/>
    <property type="evidence" value="ECO:0007669"/>
    <property type="project" value="TreeGrafter"/>
</dbReference>
<name>A0A6P6Y2T9_DERPT</name>
<dbReference type="OrthoDB" id="6147534at2759"/>
<dbReference type="SUPFAM" id="SSF46689">
    <property type="entry name" value="Homeodomain-like"/>
    <property type="match status" value="1"/>
</dbReference>
<dbReference type="Proteomes" id="UP000515146">
    <property type="component" value="Unplaced"/>
</dbReference>
<dbReference type="Gene3D" id="1.10.10.60">
    <property type="entry name" value="Homeodomain-like"/>
    <property type="match status" value="1"/>
</dbReference>
<accession>A0A6P6Y2T9</accession>
<gene>
    <name evidence="6" type="primary">LOC113793713</name>
</gene>
<dbReference type="PANTHER" id="PTHR13859">
    <property type="entry name" value="ATROPHIN-RELATED"/>
    <property type="match status" value="1"/>
</dbReference>
<dbReference type="GO" id="GO:0043565">
    <property type="term" value="F:sequence-specific DNA binding"/>
    <property type="evidence" value="ECO:0007669"/>
    <property type="project" value="InterPro"/>
</dbReference>
<dbReference type="Gene3D" id="3.30.50.10">
    <property type="entry name" value="Erythroid Transcription Factor GATA-1, subunit A"/>
    <property type="match status" value="1"/>
</dbReference>
<dbReference type="CDD" id="cd00202">
    <property type="entry name" value="ZnF_GATA"/>
    <property type="match status" value="1"/>
</dbReference>
<dbReference type="InterPro" id="IPR000949">
    <property type="entry name" value="ELM2_dom"/>
</dbReference>